<keyword evidence="2" id="KW-1185">Reference proteome</keyword>
<dbReference type="Proteomes" id="UP000829398">
    <property type="component" value="Chromosome 8"/>
</dbReference>
<accession>A0ACB8IQI4</accession>
<comment type="caution">
    <text evidence="1">The sequence shown here is derived from an EMBL/GenBank/DDBJ whole genome shotgun (WGS) entry which is preliminary data.</text>
</comment>
<gene>
    <name evidence="1" type="ORF">KPL71_024268</name>
</gene>
<reference evidence="2" key="1">
    <citation type="journal article" date="2023" name="Hortic. Res.">
        <title>A chromosome-level phased genome enabling allele-level studies in sweet orange: a case study on citrus Huanglongbing tolerance.</title>
        <authorList>
            <person name="Wu B."/>
            <person name="Yu Q."/>
            <person name="Deng Z."/>
            <person name="Duan Y."/>
            <person name="Luo F."/>
            <person name="Gmitter F. Jr."/>
        </authorList>
    </citation>
    <scope>NUCLEOTIDE SEQUENCE [LARGE SCALE GENOMIC DNA]</scope>
    <source>
        <strain evidence="2">cv. Valencia</strain>
    </source>
</reference>
<organism evidence="1 2">
    <name type="scientific">Citrus sinensis</name>
    <name type="common">Sweet orange</name>
    <name type="synonym">Citrus aurantium var. sinensis</name>
    <dbReference type="NCBI Taxonomy" id="2711"/>
    <lineage>
        <taxon>Eukaryota</taxon>
        <taxon>Viridiplantae</taxon>
        <taxon>Streptophyta</taxon>
        <taxon>Embryophyta</taxon>
        <taxon>Tracheophyta</taxon>
        <taxon>Spermatophyta</taxon>
        <taxon>Magnoliopsida</taxon>
        <taxon>eudicotyledons</taxon>
        <taxon>Gunneridae</taxon>
        <taxon>Pentapetalae</taxon>
        <taxon>rosids</taxon>
        <taxon>malvids</taxon>
        <taxon>Sapindales</taxon>
        <taxon>Rutaceae</taxon>
        <taxon>Aurantioideae</taxon>
        <taxon>Citrus</taxon>
    </lineage>
</organism>
<dbReference type="EMBL" id="CM039177">
    <property type="protein sequence ID" value="KAH9699243.1"/>
    <property type="molecule type" value="Genomic_DNA"/>
</dbReference>
<name>A0ACB8IQI4_CITSI</name>
<sequence>MISTMSVFVALGFVALFATATMVNISFCYGKSYVGCKESERGALLKLKRNLKDLSNCLASWNIGDGDCCKWVGNFCNNLTGHILELNLENPFGYLKYSDAEDDDHYMRSKLVGKMNPSLVDLKHLIHLDLSVNDFQGI</sequence>
<evidence type="ECO:0000313" key="1">
    <source>
        <dbReference type="EMBL" id="KAH9699243.1"/>
    </source>
</evidence>
<proteinExistence type="predicted"/>
<evidence type="ECO:0000313" key="2">
    <source>
        <dbReference type="Proteomes" id="UP000829398"/>
    </source>
</evidence>
<protein>
    <submittedName>
        <fullName evidence="1">Uncharacterized protein</fullName>
    </submittedName>
</protein>